<gene>
    <name evidence="2" type="ORF">WMO46_14125</name>
</gene>
<feature type="transmembrane region" description="Helical" evidence="1">
    <location>
        <begin position="134"/>
        <end position="155"/>
    </location>
</feature>
<evidence type="ECO:0000256" key="1">
    <source>
        <dbReference type="SAM" id="Phobius"/>
    </source>
</evidence>
<evidence type="ECO:0000313" key="3">
    <source>
        <dbReference type="Proteomes" id="UP001460202"/>
    </source>
</evidence>
<keyword evidence="1" id="KW-0472">Membrane</keyword>
<dbReference type="GeneID" id="78178448"/>
<feature type="transmembrane region" description="Helical" evidence="1">
    <location>
        <begin position="408"/>
        <end position="426"/>
    </location>
</feature>
<feature type="transmembrane region" description="Helical" evidence="1">
    <location>
        <begin position="92"/>
        <end position="113"/>
    </location>
</feature>
<dbReference type="RefSeq" id="WP_242493058.1">
    <property type="nucleotide sequence ID" value="NZ_JBBMFL010000021.1"/>
</dbReference>
<keyword evidence="1" id="KW-1133">Transmembrane helix</keyword>
<dbReference type="Proteomes" id="UP001460202">
    <property type="component" value="Unassembled WGS sequence"/>
</dbReference>
<accession>A0ABV1H081</accession>
<protein>
    <submittedName>
        <fullName evidence="2">O-antigen polysaccharide polymerase Wzy</fullName>
    </submittedName>
</protein>
<feature type="transmembrane region" description="Helical" evidence="1">
    <location>
        <begin position="188"/>
        <end position="204"/>
    </location>
</feature>
<keyword evidence="3" id="KW-1185">Reference proteome</keyword>
<feature type="transmembrane region" description="Helical" evidence="1">
    <location>
        <begin position="7"/>
        <end position="24"/>
    </location>
</feature>
<keyword evidence="1" id="KW-0812">Transmembrane</keyword>
<sequence>MGKNIMYSILISVVYIILHPSGYYDFNLRFIVAIGLIPVASMALLMLQTSEIRVVVVTLVLYQTWNMFMQPYTWKLPIKSIYRIFSETDFPMMALCSALSIWALYIGIMYGLQRVNPKSLFTQNNLDVNQIEKLLIYMIAGGFALQIVQKIIHYLSIPFGFLGLIETMLPATIGAVALLYWLRGGRKILYLILTSVYIAYYFVYYIGGTLFIYSIFLVAAPIVIYIVERKKVPYKTIFIVTILLLPIYLSRHTYRSKGLYSSGTERLLIGWKILETEYANANMSHWQELIDKNNQDYNVDNRTEGVSYLATIINRINNGTSQHVYGETIAWLPTMVIPRFLIPFRPNQNMGDKWAIYYGVKDVSWRASINFPMLCEFYANFGYLGMIILSFFNGIFIIWMMGKFNNGIGDTNLMLFIFVVTKIIVIEANVTLAYGAILQVIAVCWLIKRFILRTA</sequence>
<organism evidence="2 3">
    <name type="scientific">Alistipes intestinihominis</name>
    <dbReference type="NCBI Taxonomy" id="3133172"/>
    <lineage>
        <taxon>Bacteria</taxon>
        <taxon>Pseudomonadati</taxon>
        <taxon>Bacteroidota</taxon>
        <taxon>Bacteroidia</taxon>
        <taxon>Bacteroidales</taxon>
        <taxon>Rikenellaceae</taxon>
        <taxon>Alistipes</taxon>
    </lineage>
</organism>
<dbReference type="EMBL" id="JBBMFL010000021">
    <property type="protein sequence ID" value="MEQ2546081.1"/>
    <property type="molecule type" value="Genomic_DNA"/>
</dbReference>
<feature type="transmembrane region" description="Helical" evidence="1">
    <location>
        <begin position="161"/>
        <end position="181"/>
    </location>
</feature>
<feature type="transmembrane region" description="Helical" evidence="1">
    <location>
        <begin position="381"/>
        <end position="401"/>
    </location>
</feature>
<comment type="caution">
    <text evidence="2">The sequence shown here is derived from an EMBL/GenBank/DDBJ whole genome shotgun (WGS) entry which is preliminary data.</text>
</comment>
<reference evidence="2 3" key="1">
    <citation type="submission" date="2024-03" db="EMBL/GenBank/DDBJ databases">
        <title>Human intestinal bacterial collection.</title>
        <authorList>
            <person name="Pauvert C."/>
            <person name="Hitch T.C.A."/>
            <person name="Clavel T."/>
        </authorList>
    </citation>
    <scope>NUCLEOTIDE SEQUENCE [LARGE SCALE GENOMIC DNA]</scope>
    <source>
        <strain evidence="2 3">CLA-KB-H122</strain>
    </source>
</reference>
<feature type="transmembrane region" description="Helical" evidence="1">
    <location>
        <begin position="30"/>
        <end position="47"/>
    </location>
</feature>
<feature type="transmembrane region" description="Helical" evidence="1">
    <location>
        <begin position="210"/>
        <end position="227"/>
    </location>
</feature>
<proteinExistence type="predicted"/>
<feature type="transmembrane region" description="Helical" evidence="1">
    <location>
        <begin position="54"/>
        <end position="72"/>
    </location>
</feature>
<name>A0ABV1H081_9BACT</name>
<evidence type="ECO:0000313" key="2">
    <source>
        <dbReference type="EMBL" id="MEQ2546081.1"/>
    </source>
</evidence>